<name>A0AAN9RDB0_PHACN</name>
<sequence length="111" mass="12532">MSKAVESTTQIHMLESRIHEGDLSSTKKKLEELEVGHLKEKLESTGMDLEVLCMELTVVNAAKKEAQEGFRHLQVELGELKVREEGLKIANANFVESSMLEYTEGFKKAMH</sequence>
<dbReference type="Proteomes" id="UP001374584">
    <property type="component" value="Unassembled WGS sequence"/>
</dbReference>
<organism evidence="1 2">
    <name type="scientific">Phaseolus coccineus</name>
    <name type="common">Scarlet runner bean</name>
    <name type="synonym">Phaseolus multiflorus</name>
    <dbReference type="NCBI Taxonomy" id="3886"/>
    <lineage>
        <taxon>Eukaryota</taxon>
        <taxon>Viridiplantae</taxon>
        <taxon>Streptophyta</taxon>
        <taxon>Embryophyta</taxon>
        <taxon>Tracheophyta</taxon>
        <taxon>Spermatophyta</taxon>
        <taxon>Magnoliopsida</taxon>
        <taxon>eudicotyledons</taxon>
        <taxon>Gunneridae</taxon>
        <taxon>Pentapetalae</taxon>
        <taxon>rosids</taxon>
        <taxon>fabids</taxon>
        <taxon>Fabales</taxon>
        <taxon>Fabaceae</taxon>
        <taxon>Papilionoideae</taxon>
        <taxon>50 kb inversion clade</taxon>
        <taxon>NPAAA clade</taxon>
        <taxon>indigoferoid/millettioid clade</taxon>
        <taxon>Phaseoleae</taxon>
        <taxon>Phaseolus</taxon>
    </lineage>
</organism>
<protein>
    <submittedName>
        <fullName evidence="1">Uncharacterized protein</fullName>
    </submittedName>
</protein>
<accession>A0AAN9RDB0</accession>
<gene>
    <name evidence="1" type="ORF">VNO80_10280</name>
</gene>
<reference evidence="1 2" key="1">
    <citation type="submission" date="2024-01" db="EMBL/GenBank/DDBJ databases">
        <title>The genomes of 5 underutilized Papilionoideae crops provide insights into root nodulation and disease resistanc.</title>
        <authorList>
            <person name="Jiang F."/>
        </authorList>
    </citation>
    <scope>NUCLEOTIDE SEQUENCE [LARGE SCALE GENOMIC DNA]</scope>
    <source>
        <strain evidence="1">JINMINGXINNONG_FW02</strain>
        <tissue evidence="1">Leaves</tissue>
    </source>
</reference>
<dbReference type="EMBL" id="JAYMYR010000004">
    <property type="protein sequence ID" value="KAK7368256.1"/>
    <property type="molecule type" value="Genomic_DNA"/>
</dbReference>
<proteinExistence type="predicted"/>
<evidence type="ECO:0000313" key="2">
    <source>
        <dbReference type="Proteomes" id="UP001374584"/>
    </source>
</evidence>
<dbReference type="AlphaFoldDB" id="A0AAN9RDB0"/>
<comment type="caution">
    <text evidence="1">The sequence shown here is derived from an EMBL/GenBank/DDBJ whole genome shotgun (WGS) entry which is preliminary data.</text>
</comment>
<keyword evidence="2" id="KW-1185">Reference proteome</keyword>
<evidence type="ECO:0000313" key="1">
    <source>
        <dbReference type="EMBL" id="KAK7368256.1"/>
    </source>
</evidence>